<proteinExistence type="inferred from homology"/>
<reference evidence="9 10" key="1">
    <citation type="journal article" date="2016" name="Environ. Microbiol.">
        <title>New Methyloceanibacter diversity from North Sea sediments includes methanotroph containing solely the soluble methane monooxygenase.</title>
        <authorList>
            <person name="Vekeman B."/>
            <person name="Kerckhof F.M."/>
            <person name="Cremers G."/>
            <person name="de Vos P."/>
            <person name="Vandamme P."/>
            <person name="Boon N."/>
            <person name="Op den Camp H.J."/>
            <person name="Heylen K."/>
        </authorList>
    </citation>
    <scope>NUCLEOTIDE SEQUENCE [LARGE SCALE GENOMIC DNA]</scope>
    <source>
        <strain evidence="9 10">R-67176</strain>
    </source>
</reference>
<keyword evidence="6 8" id="KW-1133">Transmembrane helix</keyword>
<sequence>MTRFLPVFSVFIAVIATAVPWGLPADATFILPLLVVMMVFCWRAIPGTELHPAAAAVLGLLADLLSGGPLGFWALMCLVAATVGLKPGSFRERRDLWKQWLVWTALICVLGLFGWLLASLFYLRWIDWWPIAFGVATSIAVFPIVLYGLLWVQSGHIGHSRRTLFRRAA</sequence>
<keyword evidence="3" id="KW-1003">Cell membrane</keyword>
<dbReference type="NCBIfam" id="TIGR03426">
    <property type="entry name" value="shape_MreD"/>
    <property type="match status" value="1"/>
</dbReference>
<dbReference type="STRING" id="1774970.AUC70_09505"/>
<accession>A0A1E3VK13</accession>
<comment type="subcellular location">
    <subcellularLocation>
        <location evidence="1">Cell membrane</location>
        <topology evidence="1">Multi-pass membrane protein</topology>
    </subcellularLocation>
</comment>
<gene>
    <name evidence="9" type="ORF">AUC70_09505</name>
</gene>
<keyword evidence="10" id="KW-1185">Reference proteome</keyword>
<feature type="transmembrane region" description="Helical" evidence="8">
    <location>
        <begin position="100"/>
        <end position="122"/>
    </location>
</feature>
<keyword evidence="4 8" id="KW-0812">Transmembrane</keyword>
<keyword evidence="7 8" id="KW-0472">Membrane</keyword>
<feature type="transmembrane region" description="Helical" evidence="8">
    <location>
        <begin position="128"/>
        <end position="152"/>
    </location>
</feature>
<evidence type="ECO:0000256" key="1">
    <source>
        <dbReference type="ARBA" id="ARBA00004651"/>
    </source>
</evidence>
<dbReference type="RefSeq" id="WP_069445211.1">
    <property type="nucleotide sequence ID" value="NZ_LPWE01000013.1"/>
</dbReference>
<comment type="similarity">
    <text evidence="2">Belongs to the MreD family.</text>
</comment>
<evidence type="ECO:0000256" key="5">
    <source>
        <dbReference type="ARBA" id="ARBA00022960"/>
    </source>
</evidence>
<feature type="transmembrane region" description="Helical" evidence="8">
    <location>
        <begin position="28"/>
        <end position="45"/>
    </location>
</feature>
<dbReference type="Pfam" id="PF04093">
    <property type="entry name" value="MreD"/>
    <property type="match status" value="1"/>
</dbReference>
<evidence type="ECO:0000256" key="8">
    <source>
        <dbReference type="SAM" id="Phobius"/>
    </source>
</evidence>
<evidence type="ECO:0000313" key="9">
    <source>
        <dbReference type="EMBL" id="ODR93854.1"/>
    </source>
</evidence>
<dbReference type="Proteomes" id="UP000094172">
    <property type="component" value="Unassembled WGS sequence"/>
</dbReference>
<comment type="caution">
    <text evidence="9">The sequence shown here is derived from an EMBL/GenBank/DDBJ whole genome shotgun (WGS) entry which is preliminary data.</text>
</comment>
<name>A0A1E3VK13_9HYPH</name>
<evidence type="ECO:0000256" key="6">
    <source>
        <dbReference type="ARBA" id="ARBA00022989"/>
    </source>
</evidence>
<protein>
    <submittedName>
        <fullName evidence="9">Uncharacterized protein</fullName>
    </submittedName>
</protein>
<organism evidence="9 10">
    <name type="scientific">Methyloceanibacter stevinii</name>
    <dbReference type="NCBI Taxonomy" id="1774970"/>
    <lineage>
        <taxon>Bacteria</taxon>
        <taxon>Pseudomonadati</taxon>
        <taxon>Pseudomonadota</taxon>
        <taxon>Alphaproteobacteria</taxon>
        <taxon>Hyphomicrobiales</taxon>
        <taxon>Hyphomicrobiaceae</taxon>
        <taxon>Methyloceanibacter</taxon>
    </lineage>
</organism>
<dbReference type="AlphaFoldDB" id="A0A1E3VK13"/>
<evidence type="ECO:0000256" key="7">
    <source>
        <dbReference type="ARBA" id="ARBA00023136"/>
    </source>
</evidence>
<keyword evidence="5" id="KW-0133">Cell shape</keyword>
<evidence type="ECO:0000256" key="2">
    <source>
        <dbReference type="ARBA" id="ARBA00007776"/>
    </source>
</evidence>
<dbReference type="GO" id="GO:0005886">
    <property type="term" value="C:plasma membrane"/>
    <property type="evidence" value="ECO:0007669"/>
    <property type="project" value="UniProtKB-SubCell"/>
</dbReference>
<evidence type="ECO:0000256" key="3">
    <source>
        <dbReference type="ARBA" id="ARBA00022475"/>
    </source>
</evidence>
<dbReference type="EMBL" id="LPWE01000013">
    <property type="protein sequence ID" value="ODR93854.1"/>
    <property type="molecule type" value="Genomic_DNA"/>
</dbReference>
<evidence type="ECO:0000313" key="10">
    <source>
        <dbReference type="Proteomes" id="UP000094172"/>
    </source>
</evidence>
<dbReference type="GO" id="GO:0008360">
    <property type="term" value="P:regulation of cell shape"/>
    <property type="evidence" value="ECO:0007669"/>
    <property type="project" value="UniProtKB-KW"/>
</dbReference>
<dbReference type="InterPro" id="IPR007227">
    <property type="entry name" value="Cell_shape_determining_MreD"/>
</dbReference>
<evidence type="ECO:0000256" key="4">
    <source>
        <dbReference type="ARBA" id="ARBA00022692"/>
    </source>
</evidence>